<dbReference type="Gene3D" id="3.10.450.10">
    <property type="match status" value="1"/>
</dbReference>
<name>A0AAJ7TL12_PETMA</name>
<evidence type="ECO:0000259" key="6">
    <source>
        <dbReference type="SMART" id="SM00043"/>
    </source>
</evidence>
<dbReference type="PANTHER" id="PTHR46186">
    <property type="entry name" value="CYSTATIN"/>
    <property type="match status" value="1"/>
</dbReference>
<dbReference type="FunFam" id="3.10.450.10:FF:000004">
    <property type="entry name" value="Cystatin C"/>
    <property type="match status" value="1"/>
</dbReference>
<feature type="signal peptide" evidence="5">
    <location>
        <begin position="1"/>
        <end position="23"/>
    </location>
</feature>
<sequence>MMSRVASLSLLLCGLYCCCCCAALPETRWRPMLGAPTAIQPTDPGLHTAAAEATRRFNSGLNSRTVYRLDRVTKATRQIVSGLKYIFEADLKSTECLKSEERVAEDCNFHDDGVATVFKCRFEVWTIPWRKQTKVLSQSCQQNNPIKPSTMPNA</sequence>
<keyword evidence="4" id="KW-1015">Disulfide bond</keyword>
<comment type="similarity">
    <text evidence="1">Belongs to the cystatin family.</text>
</comment>
<dbReference type="InterPro" id="IPR046350">
    <property type="entry name" value="Cystatin_sf"/>
</dbReference>
<keyword evidence="5" id="KW-0732">Signal</keyword>
<dbReference type="PANTHER" id="PTHR46186:SF2">
    <property type="entry name" value="CYSTATIN"/>
    <property type="match status" value="1"/>
</dbReference>
<dbReference type="PROSITE" id="PS00287">
    <property type="entry name" value="CYSTATIN"/>
    <property type="match status" value="1"/>
</dbReference>
<dbReference type="SMART" id="SM00043">
    <property type="entry name" value="CY"/>
    <property type="match status" value="1"/>
</dbReference>
<dbReference type="AlphaFoldDB" id="A0AAJ7TL12"/>
<evidence type="ECO:0000313" key="8">
    <source>
        <dbReference type="RefSeq" id="XP_032819834.1"/>
    </source>
</evidence>
<evidence type="ECO:0000256" key="1">
    <source>
        <dbReference type="ARBA" id="ARBA00009403"/>
    </source>
</evidence>
<dbReference type="GO" id="GO:0005615">
    <property type="term" value="C:extracellular space"/>
    <property type="evidence" value="ECO:0007669"/>
    <property type="project" value="TreeGrafter"/>
</dbReference>
<keyword evidence="3" id="KW-0789">Thiol protease inhibitor</keyword>
<dbReference type="GO" id="GO:0005737">
    <property type="term" value="C:cytoplasm"/>
    <property type="evidence" value="ECO:0007669"/>
    <property type="project" value="TreeGrafter"/>
</dbReference>
<feature type="chain" id="PRO_5042535210" evidence="5">
    <location>
        <begin position="24"/>
        <end position="154"/>
    </location>
</feature>
<accession>A0AAJ7TL12</accession>
<dbReference type="Pfam" id="PF00031">
    <property type="entry name" value="Cystatin"/>
    <property type="match status" value="1"/>
</dbReference>
<gene>
    <name evidence="8" type="primary">LOC116947795</name>
</gene>
<keyword evidence="7" id="KW-1185">Reference proteome</keyword>
<dbReference type="RefSeq" id="XP_032819834.1">
    <property type="nucleotide sequence ID" value="XM_032963943.1"/>
</dbReference>
<dbReference type="Proteomes" id="UP001318040">
    <property type="component" value="Chromosome 31"/>
</dbReference>
<dbReference type="GO" id="GO:0004869">
    <property type="term" value="F:cysteine-type endopeptidase inhibitor activity"/>
    <property type="evidence" value="ECO:0007669"/>
    <property type="project" value="UniProtKB-KW"/>
</dbReference>
<evidence type="ECO:0000256" key="3">
    <source>
        <dbReference type="ARBA" id="ARBA00022704"/>
    </source>
</evidence>
<feature type="domain" description="Cystatin" evidence="6">
    <location>
        <begin position="31"/>
        <end position="141"/>
    </location>
</feature>
<dbReference type="SUPFAM" id="SSF54403">
    <property type="entry name" value="Cystatin/monellin"/>
    <property type="match status" value="1"/>
</dbReference>
<evidence type="ECO:0000256" key="4">
    <source>
        <dbReference type="ARBA" id="ARBA00023157"/>
    </source>
</evidence>
<organism evidence="7 8">
    <name type="scientific">Petromyzon marinus</name>
    <name type="common">Sea lamprey</name>
    <dbReference type="NCBI Taxonomy" id="7757"/>
    <lineage>
        <taxon>Eukaryota</taxon>
        <taxon>Metazoa</taxon>
        <taxon>Chordata</taxon>
        <taxon>Craniata</taxon>
        <taxon>Vertebrata</taxon>
        <taxon>Cyclostomata</taxon>
        <taxon>Hyperoartia</taxon>
        <taxon>Petromyzontiformes</taxon>
        <taxon>Petromyzontidae</taxon>
        <taxon>Petromyzon</taxon>
    </lineage>
</organism>
<dbReference type="GeneID" id="116947795"/>
<protein>
    <submittedName>
        <fullName evidence="8">Cystatin-like</fullName>
    </submittedName>
</protein>
<evidence type="ECO:0000256" key="5">
    <source>
        <dbReference type="SAM" id="SignalP"/>
    </source>
</evidence>
<dbReference type="InterPro" id="IPR000010">
    <property type="entry name" value="Cystatin_dom"/>
</dbReference>
<dbReference type="InterPro" id="IPR018073">
    <property type="entry name" value="Prot_inh_cystat_CS"/>
</dbReference>
<dbReference type="CDD" id="cd00042">
    <property type="entry name" value="CY"/>
    <property type="match status" value="1"/>
</dbReference>
<keyword evidence="2" id="KW-0646">Protease inhibitor</keyword>
<reference evidence="8" key="1">
    <citation type="submission" date="2025-08" db="UniProtKB">
        <authorList>
            <consortium name="RefSeq"/>
        </authorList>
    </citation>
    <scope>IDENTIFICATION</scope>
    <source>
        <tissue evidence="8">Sperm</tissue>
    </source>
</reference>
<proteinExistence type="inferred from homology"/>
<evidence type="ECO:0000256" key="2">
    <source>
        <dbReference type="ARBA" id="ARBA00022690"/>
    </source>
</evidence>
<dbReference type="KEGG" id="pmrn:116947795"/>
<dbReference type="GO" id="GO:0031982">
    <property type="term" value="C:vesicle"/>
    <property type="evidence" value="ECO:0007669"/>
    <property type="project" value="TreeGrafter"/>
</dbReference>
<evidence type="ECO:0000313" key="7">
    <source>
        <dbReference type="Proteomes" id="UP001318040"/>
    </source>
</evidence>